<reference evidence="2 3" key="1">
    <citation type="journal article" date="2023" name="Hortic Res">
        <title>Pangenome of water caltrop reveals structural variations and asymmetric subgenome divergence after allopolyploidization.</title>
        <authorList>
            <person name="Zhang X."/>
            <person name="Chen Y."/>
            <person name="Wang L."/>
            <person name="Yuan Y."/>
            <person name="Fang M."/>
            <person name="Shi L."/>
            <person name="Lu R."/>
            <person name="Comes H.P."/>
            <person name="Ma Y."/>
            <person name="Chen Y."/>
            <person name="Huang G."/>
            <person name="Zhou Y."/>
            <person name="Zheng Z."/>
            <person name="Qiu Y."/>
        </authorList>
    </citation>
    <scope>NUCLEOTIDE SEQUENCE [LARGE SCALE GENOMIC DNA]</scope>
    <source>
        <strain evidence="2">F231</strain>
    </source>
</reference>
<sequence length="93" mass="10317">MPRDPPTLGGESEIRQPLEESAVRQLRRGTANLDAEKATEEHNTDAMGKFSWRDGLGVDLGLNTGPGHEPLGLMILKKRMLRVQGRSRLVLRS</sequence>
<feature type="compositionally biased region" description="Basic and acidic residues" evidence="1">
    <location>
        <begin position="12"/>
        <end position="21"/>
    </location>
</feature>
<gene>
    <name evidence="2" type="ORF">SAY86_000936</name>
</gene>
<organism evidence="2 3">
    <name type="scientific">Trapa natans</name>
    <name type="common">Water chestnut</name>
    <dbReference type="NCBI Taxonomy" id="22666"/>
    <lineage>
        <taxon>Eukaryota</taxon>
        <taxon>Viridiplantae</taxon>
        <taxon>Streptophyta</taxon>
        <taxon>Embryophyta</taxon>
        <taxon>Tracheophyta</taxon>
        <taxon>Spermatophyta</taxon>
        <taxon>Magnoliopsida</taxon>
        <taxon>eudicotyledons</taxon>
        <taxon>Gunneridae</taxon>
        <taxon>Pentapetalae</taxon>
        <taxon>rosids</taxon>
        <taxon>malvids</taxon>
        <taxon>Myrtales</taxon>
        <taxon>Lythraceae</taxon>
        <taxon>Trapa</taxon>
    </lineage>
</organism>
<evidence type="ECO:0000313" key="2">
    <source>
        <dbReference type="EMBL" id="KAK4802733.1"/>
    </source>
</evidence>
<name>A0AAN7N2D4_TRANT</name>
<protein>
    <submittedName>
        <fullName evidence="2">Uncharacterized protein</fullName>
    </submittedName>
</protein>
<evidence type="ECO:0000313" key="3">
    <source>
        <dbReference type="Proteomes" id="UP001346149"/>
    </source>
</evidence>
<keyword evidence="3" id="KW-1185">Reference proteome</keyword>
<proteinExistence type="predicted"/>
<comment type="caution">
    <text evidence="2">The sequence shown here is derived from an EMBL/GenBank/DDBJ whole genome shotgun (WGS) entry which is preliminary data.</text>
</comment>
<feature type="region of interest" description="Disordered" evidence="1">
    <location>
        <begin position="1"/>
        <end position="21"/>
    </location>
</feature>
<evidence type="ECO:0000256" key="1">
    <source>
        <dbReference type="SAM" id="MobiDB-lite"/>
    </source>
</evidence>
<dbReference type="AlphaFoldDB" id="A0AAN7N2D4"/>
<dbReference type="EMBL" id="JAXQNO010000002">
    <property type="protein sequence ID" value="KAK4802733.1"/>
    <property type="molecule type" value="Genomic_DNA"/>
</dbReference>
<accession>A0AAN7N2D4</accession>
<dbReference type="Proteomes" id="UP001346149">
    <property type="component" value="Unassembled WGS sequence"/>
</dbReference>